<reference evidence="7" key="1">
    <citation type="journal article" date="2018" name="Nat. Microbiol.">
        <title>Leveraging single-cell genomics to expand the fungal tree of life.</title>
        <authorList>
            <person name="Ahrendt S.R."/>
            <person name="Quandt C.A."/>
            <person name="Ciobanu D."/>
            <person name="Clum A."/>
            <person name="Salamov A."/>
            <person name="Andreopoulos B."/>
            <person name="Cheng J.F."/>
            <person name="Woyke T."/>
            <person name="Pelin A."/>
            <person name="Henrissat B."/>
            <person name="Reynolds N.K."/>
            <person name="Benny G.L."/>
            <person name="Smith M.E."/>
            <person name="James T.Y."/>
            <person name="Grigoriev I.V."/>
        </authorList>
    </citation>
    <scope>NUCLEOTIDE SEQUENCE [LARGE SCALE GENOMIC DNA]</scope>
</reference>
<dbReference type="SMART" id="SM00028">
    <property type="entry name" value="TPR"/>
    <property type="match status" value="3"/>
</dbReference>
<dbReference type="Gene3D" id="1.25.40.10">
    <property type="entry name" value="Tetratricopeptide repeat domain"/>
    <property type="match status" value="1"/>
</dbReference>
<dbReference type="InterPro" id="IPR019734">
    <property type="entry name" value="TPR_rpt"/>
</dbReference>
<dbReference type="PROSITE" id="PS50005">
    <property type="entry name" value="TPR"/>
    <property type="match status" value="2"/>
</dbReference>
<keyword evidence="7" id="KW-1185">Reference proteome</keyword>
<feature type="repeat" description="TPR" evidence="5">
    <location>
        <begin position="3"/>
        <end position="36"/>
    </location>
</feature>
<dbReference type="EMBL" id="KZ995499">
    <property type="protein sequence ID" value="RKO90553.1"/>
    <property type="molecule type" value="Genomic_DNA"/>
</dbReference>
<dbReference type="PANTHER" id="PTHR22904:SF523">
    <property type="entry name" value="STRESS-INDUCED-PHOSPHOPROTEIN 1"/>
    <property type="match status" value="1"/>
</dbReference>
<dbReference type="Proteomes" id="UP000269721">
    <property type="component" value="Unassembled WGS sequence"/>
</dbReference>
<dbReference type="PANTHER" id="PTHR22904">
    <property type="entry name" value="TPR REPEAT CONTAINING PROTEIN"/>
    <property type="match status" value="1"/>
</dbReference>
<proteinExistence type="predicted"/>
<dbReference type="GO" id="GO:0005737">
    <property type="term" value="C:cytoplasm"/>
    <property type="evidence" value="ECO:0007669"/>
    <property type="project" value="UniProtKB-SubCell"/>
</dbReference>
<name>A0A4P9WFL4_9FUNG</name>
<dbReference type="OrthoDB" id="2423701at2759"/>
<feature type="non-terminal residue" evidence="6">
    <location>
        <position position="1"/>
    </location>
</feature>
<evidence type="ECO:0000256" key="4">
    <source>
        <dbReference type="ARBA" id="ARBA00022803"/>
    </source>
</evidence>
<evidence type="ECO:0000256" key="2">
    <source>
        <dbReference type="ARBA" id="ARBA00022490"/>
    </source>
</evidence>
<dbReference type="GO" id="GO:0051879">
    <property type="term" value="F:Hsp90 protein binding"/>
    <property type="evidence" value="ECO:0007669"/>
    <property type="project" value="TreeGrafter"/>
</dbReference>
<sequence length="171" mass="18135">TQAVDLKTQGNAAFSSGDFKTAIELFSKAIELDPSNHVLYSNRSASYASLKEYQKAADDAEKTVQIKPDWAKGYSRKGAALHGLGDLDAAAAAYQEGLKIEPTNALLRKGLDDVEAEMSSGGGALGGLGKLLSGDVISKIRGIPSIAHFANEPDLMDKLRMVQGNPNLLNM</sequence>
<organism evidence="6 7">
    <name type="scientific">Blyttiomyces helicus</name>
    <dbReference type="NCBI Taxonomy" id="388810"/>
    <lineage>
        <taxon>Eukaryota</taxon>
        <taxon>Fungi</taxon>
        <taxon>Fungi incertae sedis</taxon>
        <taxon>Chytridiomycota</taxon>
        <taxon>Chytridiomycota incertae sedis</taxon>
        <taxon>Chytridiomycetes</taxon>
        <taxon>Chytridiomycetes incertae sedis</taxon>
        <taxon>Blyttiomyces</taxon>
    </lineage>
</organism>
<evidence type="ECO:0000313" key="6">
    <source>
        <dbReference type="EMBL" id="RKO90553.1"/>
    </source>
</evidence>
<keyword evidence="4 5" id="KW-0802">TPR repeat</keyword>
<dbReference type="AlphaFoldDB" id="A0A4P9WFL4"/>
<accession>A0A4P9WFL4</accession>
<feature type="repeat" description="TPR" evidence="5">
    <location>
        <begin position="71"/>
        <end position="104"/>
    </location>
</feature>
<evidence type="ECO:0000256" key="3">
    <source>
        <dbReference type="ARBA" id="ARBA00022737"/>
    </source>
</evidence>
<evidence type="ECO:0000313" key="7">
    <source>
        <dbReference type="Proteomes" id="UP000269721"/>
    </source>
</evidence>
<keyword evidence="3" id="KW-0677">Repeat</keyword>
<dbReference type="Pfam" id="PF00515">
    <property type="entry name" value="TPR_1"/>
    <property type="match status" value="2"/>
</dbReference>
<gene>
    <name evidence="6" type="ORF">BDK51DRAFT_17541</name>
</gene>
<comment type="subcellular location">
    <subcellularLocation>
        <location evidence="1">Cytoplasm</location>
    </subcellularLocation>
</comment>
<dbReference type="FunFam" id="1.25.40.10:FF:000020">
    <property type="entry name" value="Stress-induced phosphoprotein 1"/>
    <property type="match status" value="1"/>
</dbReference>
<dbReference type="SUPFAM" id="SSF48452">
    <property type="entry name" value="TPR-like"/>
    <property type="match status" value="1"/>
</dbReference>
<evidence type="ECO:0000256" key="5">
    <source>
        <dbReference type="PROSITE-ProRule" id="PRU00339"/>
    </source>
</evidence>
<keyword evidence="2" id="KW-0963">Cytoplasm</keyword>
<dbReference type="InterPro" id="IPR011990">
    <property type="entry name" value="TPR-like_helical_dom_sf"/>
</dbReference>
<evidence type="ECO:0000256" key="1">
    <source>
        <dbReference type="ARBA" id="ARBA00004496"/>
    </source>
</evidence>
<protein>
    <submittedName>
        <fullName evidence="6">Uncharacterized protein</fullName>
    </submittedName>
</protein>